<reference evidence="3 4" key="1">
    <citation type="submission" date="2017-03" db="EMBL/GenBank/DDBJ databases">
        <authorList>
            <person name="Afonso C.L."/>
            <person name="Miller P.J."/>
            <person name="Scott M.A."/>
            <person name="Spackman E."/>
            <person name="Goraichik I."/>
            <person name="Dimitrov K.M."/>
            <person name="Suarez D.L."/>
            <person name="Swayne D.E."/>
        </authorList>
    </citation>
    <scope>NUCLEOTIDE SEQUENCE [LARGE SCALE GENOMIC DNA]</scope>
    <source>
        <strain evidence="3 4">CECT 8367</strain>
    </source>
</reference>
<evidence type="ECO:0000313" key="5">
    <source>
        <dbReference type="Proteomes" id="UP000240624"/>
    </source>
</evidence>
<dbReference type="Proteomes" id="UP000193495">
    <property type="component" value="Unassembled WGS sequence"/>
</dbReference>
<dbReference type="SUPFAM" id="SSF103190">
    <property type="entry name" value="Sensory domain-like"/>
    <property type="match status" value="1"/>
</dbReference>
<organism evidence="3 4">
    <name type="scientific">Limimaricola soesokkakensis</name>
    <dbReference type="NCBI Taxonomy" id="1343159"/>
    <lineage>
        <taxon>Bacteria</taxon>
        <taxon>Pseudomonadati</taxon>
        <taxon>Pseudomonadota</taxon>
        <taxon>Alphaproteobacteria</taxon>
        <taxon>Rhodobacterales</taxon>
        <taxon>Paracoccaceae</taxon>
        <taxon>Limimaricola</taxon>
    </lineage>
</organism>
<evidence type="ECO:0000313" key="2">
    <source>
        <dbReference type="EMBL" id="PSK81868.1"/>
    </source>
</evidence>
<proteinExistence type="predicted"/>
<name>A0A1X6Z4C4_9RHOB</name>
<dbReference type="CDD" id="cd18773">
    <property type="entry name" value="PDC1_HK_sensor"/>
    <property type="match status" value="1"/>
</dbReference>
<evidence type="ECO:0000313" key="4">
    <source>
        <dbReference type="Proteomes" id="UP000193495"/>
    </source>
</evidence>
<accession>A0A1X6Z4C4</accession>
<evidence type="ECO:0000313" key="3">
    <source>
        <dbReference type="EMBL" id="SLN40095.1"/>
    </source>
</evidence>
<reference evidence="2 5" key="2">
    <citation type="submission" date="2018-03" db="EMBL/GenBank/DDBJ databases">
        <title>Genomic Encyclopedia of Archaeal and Bacterial Type Strains, Phase II (KMG-II): from individual species to whole genera.</title>
        <authorList>
            <person name="Goeker M."/>
        </authorList>
    </citation>
    <scope>NUCLEOTIDE SEQUENCE [LARGE SCALE GENOMIC DNA]</scope>
    <source>
        <strain evidence="2 5">DSM 29956</strain>
    </source>
</reference>
<sequence length="284" mass="31074">MQNWAIMGKLACAGLALAMSGVFAGGAKADAAAVDALAERAAAAIGRLHSNAQRALVTVAQDEAFADYFHTHESSERHRHKSRIDEVSLATQDKFHVEEMCLIDPQGAEISRIVGDEIAHDLATDEADAPFFAPGFAADHRQVYTSPIYLSPDADKWVVAYVTPVLVDGDKRSILHYEHAFTAYGDILQRLAANDEGEIMIVADTGHVIFDSRREIPTERVGELEDRDDYFEGFDFAGLDLAGFRQAIGQDATRGQGRITGQDVDRNAAFRVVGPWTLIGWQDL</sequence>
<dbReference type="EMBL" id="PYGB01000014">
    <property type="protein sequence ID" value="PSK81868.1"/>
    <property type="molecule type" value="Genomic_DNA"/>
</dbReference>
<dbReference type="AlphaFoldDB" id="A0A1X6Z4C4"/>
<dbReference type="InterPro" id="IPR029151">
    <property type="entry name" value="Sensor-like_sf"/>
</dbReference>
<keyword evidence="1" id="KW-0732">Signal</keyword>
<keyword evidence="5" id="KW-1185">Reference proteome</keyword>
<evidence type="ECO:0000256" key="1">
    <source>
        <dbReference type="SAM" id="SignalP"/>
    </source>
</evidence>
<dbReference type="Proteomes" id="UP000240624">
    <property type="component" value="Unassembled WGS sequence"/>
</dbReference>
<feature type="chain" id="PRO_5044568211" evidence="1">
    <location>
        <begin position="25"/>
        <end position="284"/>
    </location>
</feature>
<feature type="signal peptide" evidence="1">
    <location>
        <begin position="1"/>
        <end position="24"/>
    </location>
</feature>
<protein>
    <submittedName>
        <fullName evidence="2">Cache domain-containing protein</fullName>
    </submittedName>
</protein>
<dbReference type="EMBL" id="FWFY01000004">
    <property type="protein sequence ID" value="SLN40095.1"/>
    <property type="molecule type" value="Genomic_DNA"/>
</dbReference>
<gene>
    <name evidence="2" type="ORF">CLV79_11486</name>
    <name evidence="3" type="ORF">LOS8367_01630</name>
</gene>